<gene>
    <name evidence="13" type="ORF">RJT34_15738</name>
</gene>
<feature type="region of interest" description="Disordered" evidence="10">
    <location>
        <begin position="371"/>
        <end position="396"/>
    </location>
</feature>
<dbReference type="InterPro" id="IPR001789">
    <property type="entry name" value="Sig_transdc_resp-reg_receiver"/>
</dbReference>
<feature type="compositionally biased region" description="Basic and acidic residues" evidence="10">
    <location>
        <begin position="561"/>
        <end position="570"/>
    </location>
</feature>
<dbReference type="GO" id="GO:0048511">
    <property type="term" value="P:rhythmic process"/>
    <property type="evidence" value="ECO:0007669"/>
    <property type="project" value="UniProtKB-KW"/>
</dbReference>
<evidence type="ECO:0000313" key="14">
    <source>
        <dbReference type="Proteomes" id="UP001359559"/>
    </source>
</evidence>
<dbReference type="PROSITE" id="PS51017">
    <property type="entry name" value="CCT"/>
    <property type="match status" value="1"/>
</dbReference>
<dbReference type="AlphaFoldDB" id="A0AAN9J662"/>
<feature type="region of interest" description="Disordered" evidence="10">
    <location>
        <begin position="187"/>
        <end position="223"/>
    </location>
</feature>
<keyword evidence="7 9" id="KW-0539">Nucleus</keyword>
<evidence type="ECO:0000256" key="8">
    <source>
        <dbReference type="PROSITE-ProRule" id="PRU00169"/>
    </source>
</evidence>
<organism evidence="13 14">
    <name type="scientific">Clitoria ternatea</name>
    <name type="common">Butterfly pea</name>
    <dbReference type="NCBI Taxonomy" id="43366"/>
    <lineage>
        <taxon>Eukaryota</taxon>
        <taxon>Viridiplantae</taxon>
        <taxon>Streptophyta</taxon>
        <taxon>Embryophyta</taxon>
        <taxon>Tracheophyta</taxon>
        <taxon>Spermatophyta</taxon>
        <taxon>Magnoliopsida</taxon>
        <taxon>eudicotyledons</taxon>
        <taxon>Gunneridae</taxon>
        <taxon>Pentapetalae</taxon>
        <taxon>rosids</taxon>
        <taxon>fabids</taxon>
        <taxon>Fabales</taxon>
        <taxon>Fabaceae</taxon>
        <taxon>Papilionoideae</taxon>
        <taxon>50 kb inversion clade</taxon>
        <taxon>NPAAA clade</taxon>
        <taxon>indigoferoid/millettioid clade</taxon>
        <taxon>Phaseoleae</taxon>
        <taxon>Clitoria</taxon>
    </lineage>
</organism>
<dbReference type="Gene3D" id="3.40.50.2300">
    <property type="match status" value="1"/>
</dbReference>
<evidence type="ECO:0000256" key="10">
    <source>
        <dbReference type="SAM" id="MobiDB-lite"/>
    </source>
</evidence>
<evidence type="ECO:0000259" key="11">
    <source>
        <dbReference type="PROSITE" id="PS50110"/>
    </source>
</evidence>
<accession>A0AAN9J662</accession>
<dbReference type="InterPro" id="IPR010402">
    <property type="entry name" value="CCT_domain"/>
</dbReference>
<comment type="caution">
    <text evidence="8">Lacks conserved residue(s) required for the propagation of feature annotation.</text>
</comment>
<protein>
    <submittedName>
        <fullName evidence="13">Uncharacterized protein</fullName>
    </submittedName>
</protein>
<keyword evidence="4" id="KW-0805">Transcription regulation</keyword>
<evidence type="ECO:0000259" key="12">
    <source>
        <dbReference type="PROSITE" id="PS51017"/>
    </source>
</evidence>
<dbReference type="EMBL" id="JAYKXN010000004">
    <property type="protein sequence ID" value="KAK7292883.1"/>
    <property type="molecule type" value="Genomic_DNA"/>
</dbReference>
<comment type="similarity">
    <text evidence="2">Belongs to the ARR-like family.</text>
</comment>
<dbReference type="PROSITE" id="PS50110">
    <property type="entry name" value="RESPONSE_REGULATORY"/>
    <property type="match status" value="1"/>
</dbReference>
<dbReference type="GO" id="GO:0000160">
    <property type="term" value="P:phosphorelay signal transduction system"/>
    <property type="evidence" value="ECO:0007669"/>
    <property type="project" value="UniProtKB-KW"/>
</dbReference>
<keyword evidence="14" id="KW-1185">Reference proteome</keyword>
<sequence>MDETAKLNGTMMEETEEQQKQNNINDDNDADAAKGVRWERFLPRLVLRVLLVESDNSTRQIITALLRKCSYTVIAVSDGLKAWEMLMREAPDVDLILTEVELPSISGFALLSLIMEHDICKNIPVIMMSSHDSVNMVLKCMLKGAADFLIKPIRRNELRNLWQHVWRRHAISTPPLNTTFPQKILKSASEDKSTSNKSTSSVASSKKNNECSERLSEAQSTCTSPILEAESTYMENMQDSPQLKSSKLSDIDTEKHEEFTKFARGSAKHKHDDETGEKSITTVSEAARCNKTIELMENENKVLRSELGRDNPNINVKMHGCNNKPVEPSKGAIDLIATFENLPKHPNENFSLHDGNATKFDCDTQLELSLRGDFPGSSSKQARKATEESQRLNHSTTSAFSWYSNSKLSRPPFQTPSVTSAKINNPIGDSHEFHKLSGIASSNCCQHGGTNLKLENVTSTVIGQCGQVKPKLSNSQCRVLPVAGAISDLKSKEHGNVFTSVFYAQSGTHPMWNSKPAPQNESSPFPTNASSQSNPESYKSDQLHDWSNEASHRCFNPNVKDNTDSNHARNDSSAADQSAGNSSCHRVANHITSSAHGSMGSGNDGNATSALVSKNNPDGFSDSGCHNNYDGFGMTDSCRSSQREAALTKFRLKRKERCFRKKVRYQSRKRLAEQRPRVKGQFVRQEVHNDPPVADAGGDS</sequence>
<feature type="compositionally biased region" description="Polar residues" evidence="10">
    <location>
        <begin position="571"/>
        <end position="596"/>
    </location>
</feature>
<dbReference type="SUPFAM" id="SSF52172">
    <property type="entry name" value="CheY-like"/>
    <property type="match status" value="1"/>
</dbReference>
<feature type="region of interest" description="Disordered" evidence="10">
    <location>
        <begin position="1"/>
        <end position="29"/>
    </location>
</feature>
<dbReference type="Proteomes" id="UP001359559">
    <property type="component" value="Unassembled WGS sequence"/>
</dbReference>
<dbReference type="InterPro" id="IPR011006">
    <property type="entry name" value="CheY-like_superfamily"/>
</dbReference>
<dbReference type="PANTHER" id="PTHR43874:SF146">
    <property type="entry name" value="TWO-COMPONENT RESPONSE REGULATOR-LIKE APRR9"/>
    <property type="match status" value="1"/>
</dbReference>
<comment type="caution">
    <text evidence="13">The sequence shown here is derived from an EMBL/GenBank/DDBJ whole genome shotgun (WGS) entry which is preliminary data.</text>
</comment>
<keyword evidence="3" id="KW-0902">Two-component regulatory system</keyword>
<evidence type="ECO:0000256" key="9">
    <source>
        <dbReference type="PROSITE-ProRule" id="PRU00357"/>
    </source>
</evidence>
<feature type="compositionally biased region" description="Low complexity" evidence="10">
    <location>
        <begin position="195"/>
        <end position="206"/>
    </location>
</feature>
<feature type="domain" description="Response regulatory" evidence="11">
    <location>
        <begin position="48"/>
        <end position="166"/>
    </location>
</feature>
<dbReference type="Pfam" id="PF00072">
    <property type="entry name" value="Response_reg"/>
    <property type="match status" value="1"/>
</dbReference>
<dbReference type="CDD" id="cd17582">
    <property type="entry name" value="psREC_PRR"/>
    <property type="match status" value="1"/>
</dbReference>
<feature type="region of interest" description="Disordered" evidence="10">
    <location>
        <begin position="511"/>
        <end position="615"/>
    </location>
</feature>
<dbReference type="Pfam" id="PF06203">
    <property type="entry name" value="CCT"/>
    <property type="match status" value="1"/>
</dbReference>
<feature type="domain" description="CCT" evidence="12">
    <location>
        <begin position="643"/>
        <end position="685"/>
    </location>
</feature>
<evidence type="ECO:0000256" key="4">
    <source>
        <dbReference type="ARBA" id="ARBA00023015"/>
    </source>
</evidence>
<evidence type="ECO:0000256" key="7">
    <source>
        <dbReference type="ARBA" id="ARBA00023242"/>
    </source>
</evidence>
<name>A0AAN9J662_CLITE</name>
<dbReference type="PANTHER" id="PTHR43874">
    <property type="entry name" value="TWO-COMPONENT RESPONSE REGULATOR"/>
    <property type="match status" value="1"/>
</dbReference>
<feature type="compositionally biased region" description="Polar residues" evidence="10">
    <location>
        <begin position="516"/>
        <end position="537"/>
    </location>
</feature>
<dbReference type="InterPro" id="IPR045279">
    <property type="entry name" value="ARR-like"/>
</dbReference>
<feature type="region of interest" description="Disordered" evidence="10">
    <location>
        <begin position="668"/>
        <end position="700"/>
    </location>
</feature>
<evidence type="ECO:0000313" key="13">
    <source>
        <dbReference type="EMBL" id="KAK7292883.1"/>
    </source>
</evidence>
<proteinExistence type="inferred from homology"/>
<evidence type="ECO:0000256" key="5">
    <source>
        <dbReference type="ARBA" id="ARBA00023108"/>
    </source>
</evidence>
<evidence type="ECO:0000256" key="2">
    <source>
        <dbReference type="ARBA" id="ARBA00010330"/>
    </source>
</evidence>
<evidence type="ECO:0000256" key="6">
    <source>
        <dbReference type="ARBA" id="ARBA00023163"/>
    </source>
</evidence>
<feature type="compositionally biased region" description="Polar residues" evidence="10">
    <location>
        <begin position="604"/>
        <end position="615"/>
    </location>
</feature>
<comment type="subcellular location">
    <subcellularLocation>
        <location evidence="1 9">Nucleus</location>
    </subcellularLocation>
</comment>
<evidence type="ECO:0000256" key="1">
    <source>
        <dbReference type="ARBA" id="ARBA00004123"/>
    </source>
</evidence>
<evidence type="ECO:0000256" key="3">
    <source>
        <dbReference type="ARBA" id="ARBA00023012"/>
    </source>
</evidence>
<keyword evidence="5" id="KW-0090">Biological rhythms</keyword>
<dbReference type="GO" id="GO:0009736">
    <property type="term" value="P:cytokinin-activated signaling pathway"/>
    <property type="evidence" value="ECO:0007669"/>
    <property type="project" value="InterPro"/>
</dbReference>
<dbReference type="GO" id="GO:0005634">
    <property type="term" value="C:nucleus"/>
    <property type="evidence" value="ECO:0007669"/>
    <property type="project" value="UniProtKB-SubCell"/>
</dbReference>
<dbReference type="SMART" id="SM00448">
    <property type="entry name" value="REC"/>
    <property type="match status" value="1"/>
</dbReference>
<feature type="compositionally biased region" description="Basic and acidic residues" evidence="10">
    <location>
        <begin position="538"/>
        <end position="552"/>
    </location>
</feature>
<feature type="compositionally biased region" description="Basic and acidic residues" evidence="10">
    <location>
        <begin position="207"/>
        <end position="216"/>
    </location>
</feature>
<reference evidence="13 14" key="1">
    <citation type="submission" date="2024-01" db="EMBL/GenBank/DDBJ databases">
        <title>The genomes of 5 underutilized Papilionoideae crops provide insights into root nodulation and disease resistance.</title>
        <authorList>
            <person name="Yuan L."/>
        </authorList>
    </citation>
    <scope>NUCLEOTIDE SEQUENCE [LARGE SCALE GENOMIC DNA]</scope>
    <source>
        <strain evidence="13">LY-2023</strain>
        <tissue evidence="13">Leaf</tissue>
    </source>
</reference>
<keyword evidence="6" id="KW-0804">Transcription</keyword>